<accession>A0A6P1MGQ2</accession>
<dbReference type="Pfam" id="PF14248">
    <property type="entry name" value="DUF4345"/>
    <property type="match status" value="1"/>
</dbReference>
<dbReference type="KEGG" id="amic:Ami3637_04295"/>
<sequence length="50" mass="5701">MDILIFFFLGGIGRLISILKCGLPSDIYLAFVLFELGFPPLLLWQKCVIR</sequence>
<dbReference type="EMBL" id="CP047591">
    <property type="protein sequence ID" value="QHI73899.1"/>
    <property type="molecule type" value="Genomic_DNA"/>
</dbReference>
<dbReference type="Proteomes" id="UP000463883">
    <property type="component" value="Chromosome"/>
</dbReference>
<dbReference type="InterPro" id="IPR025597">
    <property type="entry name" value="DUF4345"/>
</dbReference>
<evidence type="ECO:0000313" key="1">
    <source>
        <dbReference type="EMBL" id="QHI73899.1"/>
    </source>
</evidence>
<proteinExistence type="predicted"/>
<organism evidence="1 2">
    <name type="scientific">Aminipila terrae</name>
    <dbReference type="NCBI Taxonomy" id="2697030"/>
    <lineage>
        <taxon>Bacteria</taxon>
        <taxon>Bacillati</taxon>
        <taxon>Bacillota</taxon>
        <taxon>Clostridia</taxon>
        <taxon>Peptostreptococcales</taxon>
        <taxon>Anaerovoracaceae</taxon>
        <taxon>Aminipila</taxon>
    </lineage>
</organism>
<keyword evidence="2" id="KW-1185">Reference proteome</keyword>
<name>A0A6P1MGQ2_9FIRM</name>
<reference evidence="1 2" key="1">
    <citation type="submission" date="2020-01" db="EMBL/GenBank/DDBJ databases">
        <title>Genomic analysis of Aminipila sp. CBA3637.</title>
        <authorList>
            <person name="Kim Y.B."/>
            <person name="Roh S.W."/>
        </authorList>
    </citation>
    <scope>NUCLEOTIDE SEQUENCE [LARGE SCALE GENOMIC DNA]</scope>
    <source>
        <strain evidence="1 2">CBA3637</strain>
    </source>
</reference>
<evidence type="ECO:0000313" key="2">
    <source>
        <dbReference type="Proteomes" id="UP000463883"/>
    </source>
</evidence>
<gene>
    <name evidence="1" type="ORF">Ami3637_04295</name>
</gene>
<dbReference type="AlphaFoldDB" id="A0A6P1MGQ2"/>
<protein>
    <submittedName>
        <fullName evidence="1">DUF4345 domain-containing protein</fullName>
    </submittedName>
</protein>